<keyword evidence="1 3" id="KW-0378">Hydrolase</keyword>
<dbReference type="GeneID" id="100215890"/>
<accession>A0ABM4CMA2</accession>
<dbReference type="Pfam" id="PF00704">
    <property type="entry name" value="Glyco_hydro_18"/>
    <property type="match status" value="1"/>
</dbReference>
<protein>
    <submittedName>
        <fullName evidence="7">Acidic mammalian chitinase isoform X2</fullName>
    </submittedName>
</protein>
<dbReference type="Gene3D" id="3.10.50.10">
    <property type="match status" value="1"/>
</dbReference>
<dbReference type="SUPFAM" id="SSF51445">
    <property type="entry name" value="(Trans)glycosidases"/>
    <property type="match status" value="1"/>
</dbReference>
<dbReference type="InterPro" id="IPR001579">
    <property type="entry name" value="Glyco_hydro_18_chit_AS"/>
</dbReference>
<dbReference type="PROSITE" id="PS51910">
    <property type="entry name" value="GH18_2"/>
    <property type="match status" value="1"/>
</dbReference>
<dbReference type="InterPro" id="IPR029070">
    <property type="entry name" value="Chitinase_insertion_sf"/>
</dbReference>
<evidence type="ECO:0000313" key="7">
    <source>
        <dbReference type="RefSeq" id="XP_065662945.1"/>
    </source>
</evidence>
<keyword evidence="2 3" id="KW-0326">Glycosidase</keyword>
<comment type="similarity">
    <text evidence="4">Belongs to the glycosyl hydrolase 18 family.</text>
</comment>
<dbReference type="Gene3D" id="3.20.20.80">
    <property type="entry name" value="Glycosidases"/>
    <property type="match status" value="1"/>
</dbReference>
<dbReference type="InterPro" id="IPR001223">
    <property type="entry name" value="Glyco_hydro18_cat"/>
</dbReference>
<dbReference type="PANTHER" id="PTHR11177:SF317">
    <property type="entry name" value="CHITINASE 12-RELATED"/>
    <property type="match status" value="1"/>
</dbReference>
<feature type="domain" description="GH18" evidence="5">
    <location>
        <begin position="1"/>
        <end position="321"/>
    </location>
</feature>
<evidence type="ECO:0000256" key="1">
    <source>
        <dbReference type="ARBA" id="ARBA00022801"/>
    </source>
</evidence>
<keyword evidence="6" id="KW-1185">Reference proteome</keyword>
<proteinExistence type="inferred from homology"/>
<gene>
    <name evidence="7" type="primary">LOC100215890</name>
</gene>
<dbReference type="Proteomes" id="UP001652625">
    <property type="component" value="Chromosome 09"/>
</dbReference>
<evidence type="ECO:0000256" key="2">
    <source>
        <dbReference type="ARBA" id="ARBA00023295"/>
    </source>
</evidence>
<organism evidence="6 7">
    <name type="scientific">Hydra vulgaris</name>
    <name type="common">Hydra</name>
    <name type="synonym">Hydra attenuata</name>
    <dbReference type="NCBI Taxonomy" id="6087"/>
    <lineage>
        <taxon>Eukaryota</taxon>
        <taxon>Metazoa</taxon>
        <taxon>Cnidaria</taxon>
        <taxon>Hydrozoa</taxon>
        <taxon>Hydroidolina</taxon>
        <taxon>Anthoathecata</taxon>
        <taxon>Aplanulata</taxon>
        <taxon>Hydridae</taxon>
        <taxon>Hydra</taxon>
    </lineage>
</organism>
<dbReference type="SUPFAM" id="SSF54556">
    <property type="entry name" value="Chitinase insertion domain"/>
    <property type="match status" value="1"/>
</dbReference>
<evidence type="ECO:0000256" key="4">
    <source>
        <dbReference type="RuleBase" id="RU004453"/>
    </source>
</evidence>
<evidence type="ECO:0000259" key="5">
    <source>
        <dbReference type="PROSITE" id="PS51910"/>
    </source>
</evidence>
<dbReference type="InterPro" id="IPR050314">
    <property type="entry name" value="Glycosyl_Hydrlase_18"/>
</dbReference>
<dbReference type="RefSeq" id="XP_065662945.1">
    <property type="nucleotide sequence ID" value="XM_065806873.1"/>
</dbReference>
<dbReference type="SMART" id="SM00636">
    <property type="entry name" value="Glyco_18"/>
    <property type="match status" value="1"/>
</dbReference>
<sequence length="380" mass="42128">MYARIMDLKKVNPKLIILLAVGGWKHESGTTSPFSIMVNNDVNRGKFVKSVVKLLRNYKFDGFDLDWEFPGGRGNSPAKDKQMFTVLVKELSVAFEKDALESGKPALLLTAAVASAYDVVDAGYEPKELSKYLHLLHIMAYDLHGTWDKVTGHHAALKYDGGKSPKRKEYTVEYAVEHWIKKGFPPNKITLGLATYGRSFYLEDEDDHGLSVDIDISKKDDLAPKGAFTREAGLLAYYEICSMGLTVIQNNKAGAPYGYKKTVWVSYDDAISLTNKSQIIKDKNLAGAMFWALDMDDFNGKQCGQGRYPLLSAVKTALGGKIKTENLIPEETRSGEIVIPKPIYNGKCYAVGLWKGYPGMDIWCFINCPKGVCPVCACAC</sequence>
<dbReference type="InterPro" id="IPR017853">
    <property type="entry name" value="GH"/>
</dbReference>
<dbReference type="PANTHER" id="PTHR11177">
    <property type="entry name" value="CHITINASE"/>
    <property type="match status" value="1"/>
</dbReference>
<dbReference type="InterPro" id="IPR011583">
    <property type="entry name" value="Chitinase_II/V-like_cat"/>
</dbReference>
<name>A0ABM4CMA2_HYDVU</name>
<reference evidence="7" key="1">
    <citation type="submission" date="2025-08" db="UniProtKB">
        <authorList>
            <consortium name="RefSeq"/>
        </authorList>
    </citation>
    <scope>IDENTIFICATION</scope>
</reference>
<dbReference type="PROSITE" id="PS01095">
    <property type="entry name" value="GH18_1"/>
    <property type="match status" value="1"/>
</dbReference>
<evidence type="ECO:0000256" key="3">
    <source>
        <dbReference type="RuleBase" id="RU000489"/>
    </source>
</evidence>
<evidence type="ECO:0000313" key="6">
    <source>
        <dbReference type="Proteomes" id="UP001652625"/>
    </source>
</evidence>